<keyword evidence="2" id="KW-1185">Reference proteome</keyword>
<sequence>MHMFSPPVEQDSGMVDIVLRRLFPSRGHSAQAEVLPENILICSQLCAYMYIFPQGNSAQAETLPEIRPYIHEYCVYMCIFLKGNSAQTEVLNPVENISICSRNYVHVDMSSKKKLCLSRGSAQRYIHMFIIYVFI</sequence>
<dbReference type="EMBL" id="NMUH01000223">
    <property type="protein sequence ID" value="MQL74799.1"/>
    <property type="molecule type" value="Genomic_DNA"/>
</dbReference>
<reference evidence="1" key="1">
    <citation type="submission" date="2017-07" db="EMBL/GenBank/DDBJ databases">
        <title>Taro Niue Genome Assembly and Annotation.</title>
        <authorList>
            <person name="Atibalentja N."/>
            <person name="Keating K."/>
            <person name="Fields C.J."/>
        </authorList>
    </citation>
    <scope>NUCLEOTIDE SEQUENCE</scope>
    <source>
        <strain evidence="1">Niue_2</strain>
        <tissue evidence="1">Leaf</tissue>
    </source>
</reference>
<dbReference type="Proteomes" id="UP000652761">
    <property type="component" value="Unassembled WGS sequence"/>
</dbReference>
<proteinExistence type="predicted"/>
<name>A0A843U316_COLES</name>
<organism evidence="1 2">
    <name type="scientific">Colocasia esculenta</name>
    <name type="common">Wild taro</name>
    <name type="synonym">Arum esculentum</name>
    <dbReference type="NCBI Taxonomy" id="4460"/>
    <lineage>
        <taxon>Eukaryota</taxon>
        <taxon>Viridiplantae</taxon>
        <taxon>Streptophyta</taxon>
        <taxon>Embryophyta</taxon>
        <taxon>Tracheophyta</taxon>
        <taxon>Spermatophyta</taxon>
        <taxon>Magnoliopsida</taxon>
        <taxon>Liliopsida</taxon>
        <taxon>Araceae</taxon>
        <taxon>Aroideae</taxon>
        <taxon>Colocasieae</taxon>
        <taxon>Colocasia</taxon>
    </lineage>
</organism>
<accession>A0A843U316</accession>
<protein>
    <submittedName>
        <fullName evidence="1">Uncharacterized protein</fullName>
    </submittedName>
</protein>
<evidence type="ECO:0000313" key="2">
    <source>
        <dbReference type="Proteomes" id="UP000652761"/>
    </source>
</evidence>
<dbReference type="AlphaFoldDB" id="A0A843U316"/>
<gene>
    <name evidence="1" type="ORF">Taro_007158</name>
</gene>
<comment type="caution">
    <text evidence="1">The sequence shown here is derived from an EMBL/GenBank/DDBJ whole genome shotgun (WGS) entry which is preliminary data.</text>
</comment>
<evidence type="ECO:0000313" key="1">
    <source>
        <dbReference type="EMBL" id="MQL74799.1"/>
    </source>
</evidence>